<dbReference type="InterPro" id="IPR014756">
    <property type="entry name" value="Ig_E-set"/>
</dbReference>
<dbReference type="PANTHER" id="PTHR11188">
    <property type="entry name" value="ARRESTIN DOMAIN CONTAINING PROTEIN"/>
    <property type="match status" value="1"/>
</dbReference>
<gene>
    <name evidence="3" type="ORF">CVLEPA_LOCUS24938</name>
</gene>
<keyword evidence="4" id="KW-1185">Reference proteome</keyword>
<dbReference type="InterPro" id="IPR050357">
    <property type="entry name" value="Arrestin_domain-protein"/>
</dbReference>
<proteinExistence type="inferred from homology"/>
<dbReference type="Pfam" id="PF02752">
    <property type="entry name" value="Arrestin_C"/>
    <property type="match status" value="1"/>
</dbReference>
<dbReference type="InterPro" id="IPR011022">
    <property type="entry name" value="Arrestin_C-like"/>
</dbReference>
<dbReference type="InterPro" id="IPR011021">
    <property type="entry name" value="Arrestin-like_N"/>
</dbReference>
<dbReference type="SUPFAM" id="SSF81296">
    <property type="entry name" value="E set domains"/>
    <property type="match status" value="2"/>
</dbReference>
<protein>
    <recommendedName>
        <fullName evidence="2">Arrestin C-terminal-like domain-containing protein</fullName>
    </recommendedName>
</protein>
<dbReference type="Proteomes" id="UP001642483">
    <property type="component" value="Unassembled WGS sequence"/>
</dbReference>
<comment type="caution">
    <text evidence="3">The sequence shown here is derived from an EMBL/GenBank/DDBJ whole genome shotgun (WGS) entry which is preliminary data.</text>
</comment>
<reference evidence="3 4" key="1">
    <citation type="submission" date="2024-02" db="EMBL/GenBank/DDBJ databases">
        <authorList>
            <person name="Daric V."/>
            <person name="Darras S."/>
        </authorList>
    </citation>
    <scope>NUCLEOTIDE SEQUENCE [LARGE SCALE GENOMIC DNA]</scope>
</reference>
<organism evidence="3 4">
    <name type="scientific">Clavelina lepadiformis</name>
    <name type="common">Light-bulb sea squirt</name>
    <name type="synonym">Ascidia lepadiformis</name>
    <dbReference type="NCBI Taxonomy" id="159417"/>
    <lineage>
        <taxon>Eukaryota</taxon>
        <taxon>Metazoa</taxon>
        <taxon>Chordata</taxon>
        <taxon>Tunicata</taxon>
        <taxon>Ascidiacea</taxon>
        <taxon>Aplousobranchia</taxon>
        <taxon>Clavelinidae</taxon>
        <taxon>Clavelina</taxon>
    </lineage>
</organism>
<dbReference type="Pfam" id="PF00339">
    <property type="entry name" value="Arrestin_N"/>
    <property type="match status" value="1"/>
</dbReference>
<sequence>MGKINFTISLNKNVYRPGEIVSGQVNIGLLESLSFKAIELTYQGRANVHWSESTGSGENTRTNYYYGSETYFNNHAAIYGDGAPAGSNLNTLNAGQHVFPIQFQLPINLPSSFEAYTGHIRYSVEGKIRRSGVFSNSKTMTVFTVLDYLDLNQIPNVQIPVGRNGSHHLCCCCCRSGPVEANFHINRAGFVPGENVTAHASIENMSNRNMKATTISIMQNVTFHATTRSKFESQVFGTIHHPGCFRRSNLEWNNVHLEIPALPPSGLRFCNIIDINYSVQLSVVTPTCHLNLDLLCPITIGTIPLQSADFNSPGGFSGIAEENNIVTNGPTHLQASSPLPPANIP</sequence>
<dbReference type="InterPro" id="IPR014752">
    <property type="entry name" value="Arrestin-like_C"/>
</dbReference>
<name>A0ABP0GPQ0_CLALP</name>
<evidence type="ECO:0000256" key="1">
    <source>
        <dbReference type="ARBA" id="ARBA00005298"/>
    </source>
</evidence>
<dbReference type="Gene3D" id="2.60.40.640">
    <property type="match status" value="2"/>
</dbReference>
<comment type="similarity">
    <text evidence="1">Belongs to the arrestin family.</text>
</comment>
<evidence type="ECO:0000313" key="3">
    <source>
        <dbReference type="EMBL" id="CAK8692205.1"/>
    </source>
</evidence>
<dbReference type="SMART" id="SM01017">
    <property type="entry name" value="Arrestin_C"/>
    <property type="match status" value="1"/>
</dbReference>
<evidence type="ECO:0000313" key="4">
    <source>
        <dbReference type="Proteomes" id="UP001642483"/>
    </source>
</evidence>
<accession>A0ABP0GPQ0</accession>
<dbReference type="PANTHER" id="PTHR11188:SF176">
    <property type="entry name" value="ARRESTIN DOMAIN-CONTAINING PROTEIN 1"/>
    <property type="match status" value="1"/>
</dbReference>
<dbReference type="EMBL" id="CAWYQH010000130">
    <property type="protein sequence ID" value="CAK8692205.1"/>
    <property type="molecule type" value="Genomic_DNA"/>
</dbReference>
<feature type="domain" description="Arrestin C-terminal-like" evidence="2">
    <location>
        <begin position="175"/>
        <end position="305"/>
    </location>
</feature>
<evidence type="ECO:0000259" key="2">
    <source>
        <dbReference type="SMART" id="SM01017"/>
    </source>
</evidence>